<evidence type="ECO:0000313" key="4">
    <source>
        <dbReference type="Proteomes" id="UP000474957"/>
    </source>
</evidence>
<proteinExistence type="predicted"/>
<dbReference type="Proteomes" id="UP000474957">
    <property type="component" value="Unassembled WGS sequence"/>
</dbReference>
<sequence>MRVASQPGLPSPTAARAVRSRVDTGKEDADMNRILSAAVLAVFTSAAAAEPVIVPTSGSVDQTVGDLQAAVEAQGGRVFGVIDFGGAVRSVGSDVGDVQLVIFGDPRIGAQALSADRMAALDLPGKVLVYDTPAGSEMAYEQPEEMLAEWNIPPDAPVLTMMSRVLEAITSAATR</sequence>
<reference evidence="3 4" key="1">
    <citation type="submission" date="2019-10" db="EMBL/GenBank/DDBJ databases">
        <title>Cognatihalovulum marinum gen. nov. sp. nov., a new member of the family Rhodobacteraceae isolated from deep seawater of the Northwest Indian Ocean.</title>
        <authorList>
            <person name="Ruan C."/>
            <person name="Wang J."/>
            <person name="Zheng X."/>
            <person name="Song L."/>
            <person name="Zhu Y."/>
            <person name="Huang Y."/>
            <person name="Lu Z."/>
            <person name="Du W."/>
            <person name="Huang L."/>
            <person name="Dai X."/>
        </authorList>
    </citation>
    <scope>NUCLEOTIDE SEQUENCE [LARGE SCALE GENOMIC DNA]</scope>
    <source>
        <strain evidence="3 4">2CG4</strain>
    </source>
</reference>
<feature type="domain" description="DUF302" evidence="2">
    <location>
        <begin position="82"/>
        <end position="136"/>
    </location>
</feature>
<accession>A0A6L5YZY1</accession>
<dbReference type="Pfam" id="PF03625">
    <property type="entry name" value="DUF302"/>
    <property type="match status" value="1"/>
</dbReference>
<dbReference type="InterPro" id="IPR035923">
    <property type="entry name" value="TT1751-like_sf"/>
</dbReference>
<evidence type="ECO:0000259" key="2">
    <source>
        <dbReference type="Pfam" id="PF03625"/>
    </source>
</evidence>
<dbReference type="PANTHER" id="PTHR38342:SF2">
    <property type="entry name" value="INNER MEMBRANE OR EXPORTED"/>
    <property type="match status" value="1"/>
</dbReference>
<protein>
    <submittedName>
        <fullName evidence="3">DUF302 domain-containing protein</fullName>
    </submittedName>
</protein>
<evidence type="ECO:0000256" key="1">
    <source>
        <dbReference type="SAM" id="MobiDB-lite"/>
    </source>
</evidence>
<feature type="region of interest" description="Disordered" evidence="1">
    <location>
        <begin position="1"/>
        <end position="23"/>
    </location>
</feature>
<dbReference type="InterPro" id="IPR005180">
    <property type="entry name" value="DUF302"/>
</dbReference>
<dbReference type="PANTHER" id="PTHR38342">
    <property type="entry name" value="SLR5037 PROTEIN"/>
    <property type="match status" value="1"/>
</dbReference>
<comment type="caution">
    <text evidence="3">The sequence shown here is derived from an EMBL/GenBank/DDBJ whole genome shotgun (WGS) entry which is preliminary data.</text>
</comment>
<name>A0A6L5YZY1_9RHOB</name>
<dbReference type="Gene3D" id="3.30.310.70">
    <property type="entry name" value="TT1751-like domain"/>
    <property type="match status" value="1"/>
</dbReference>
<keyword evidence="4" id="KW-1185">Reference proteome</keyword>
<evidence type="ECO:0000313" key="3">
    <source>
        <dbReference type="EMBL" id="MSU89831.1"/>
    </source>
</evidence>
<dbReference type="AlphaFoldDB" id="A0A6L5YZY1"/>
<dbReference type="CDD" id="cd14797">
    <property type="entry name" value="DUF302"/>
    <property type="match status" value="1"/>
</dbReference>
<organism evidence="3 4">
    <name type="scientific">Halovulum marinum</name>
    <dbReference type="NCBI Taxonomy" id="2662447"/>
    <lineage>
        <taxon>Bacteria</taxon>
        <taxon>Pseudomonadati</taxon>
        <taxon>Pseudomonadota</taxon>
        <taxon>Alphaproteobacteria</taxon>
        <taxon>Rhodobacterales</taxon>
        <taxon>Paracoccaceae</taxon>
        <taxon>Halovulum</taxon>
    </lineage>
</organism>
<gene>
    <name evidence="3" type="ORF">GE300_09415</name>
</gene>
<dbReference type="SUPFAM" id="SSF103247">
    <property type="entry name" value="TT1751-like"/>
    <property type="match status" value="1"/>
</dbReference>
<dbReference type="EMBL" id="WIND01000005">
    <property type="protein sequence ID" value="MSU89831.1"/>
    <property type="molecule type" value="Genomic_DNA"/>
</dbReference>